<dbReference type="EMBL" id="MFTI01000022">
    <property type="protein sequence ID" value="OGI59887.1"/>
    <property type="molecule type" value="Genomic_DNA"/>
</dbReference>
<dbReference type="PANTHER" id="PTHR46797:SF23">
    <property type="entry name" value="HTH-TYPE TRANSCRIPTIONAL REGULATOR SUTR"/>
    <property type="match status" value="1"/>
</dbReference>
<dbReference type="Proteomes" id="UP000177869">
    <property type="component" value="Unassembled WGS sequence"/>
</dbReference>
<organism evidence="5 6">
    <name type="scientific">Candidatus Nomurabacteria bacterium RIFCSPHIGHO2_01_FULL_38_19</name>
    <dbReference type="NCBI Taxonomy" id="1801732"/>
    <lineage>
        <taxon>Bacteria</taxon>
        <taxon>Candidatus Nomuraibacteriota</taxon>
    </lineage>
</organism>
<accession>A0A1F6UR74</accession>
<dbReference type="SMART" id="SM00530">
    <property type="entry name" value="HTH_XRE"/>
    <property type="match status" value="1"/>
</dbReference>
<evidence type="ECO:0000313" key="6">
    <source>
        <dbReference type="Proteomes" id="UP000177869"/>
    </source>
</evidence>
<reference evidence="5 6" key="1">
    <citation type="journal article" date="2016" name="Nat. Commun.">
        <title>Thousands of microbial genomes shed light on interconnected biogeochemical processes in an aquifer system.</title>
        <authorList>
            <person name="Anantharaman K."/>
            <person name="Brown C.T."/>
            <person name="Hug L.A."/>
            <person name="Sharon I."/>
            <person name="Castelle C.J."/>
            <person name="Probst A.J."/>
            <person name="Thomas B.C."/>
            <person name="Singh A."/>
            <person name="Wilkins M.J."/>
            <person name="Karaoz U."/>
            <person name="Brodie E.L."/>
            <person name="Williams K.H."/>
            <person name="Hubbard S.S."/>
            <person name="Banfield J.F."/>
        </authorList>
    </citation>
    <scope>NUCLEOTIDE SEQUENCE [LARGE SCALE GENOMIC DNA]</scope>
</reference>
<dbReference type="PANTHER" id="PTHR46797">
    <property type="entry name" value="HTH-TYPE TRANSCRIPTIONAL REGULATOR"/>
    <property type="match status" value="1"/>
</dbReference>
<dbReference type="CDD" id="cd00093">
    <property type="entry name" value="HTH_XRE"/>
    <property type="match status" value="1"/>
</dbReference>
<gene>
    <name evidence="5" type="ORF">A2814_00990</name>
</gene>
<keyword evidence="2" id="KW-0238">DNA-binding</keyword>
<evidence type="ECO:0000259" key="4">
    <source>
        <dbReference type="PROSITE" id="PS50943"/>
    </source>
</evidence>
<keyword evidence="3" id="KW-0804">Transcription</keyword>
<dbReference type="Pfam" id="PF01381">
    <property type="entry name" value="HTH_3"/>
    <property type="match status" value="1"/>
</dbReference>
<dbReference type="InterPro" id="IPR050807">
    <property type="entry name" value="TransReg_Diox_bact_type"/>
</dbReference>
<sequence>MAEDIKQKIGKKIKELRIKEGYSQEELASYAKLHRTYISDIERGERNVSIENIGKIAKALKTEPNELLNF</sequence>
<keyword evidence="1" id="KW-0805">Transcription regulation</keyword>
<dbReference type="GO" id="GO:0005829">
    <property type="term" value="C:cytosol"/>
    <property type="evidence" value="ECO:0007669"/>
    <property type="project" value="TreeGrafter"/>
</dbReference>
<name>A0A1F6UR74_9BACT</name>
<dbReference type="SUPFAM" id="SSF47413">
    <property type="entry name" value="lambda repressor-like DNA-binding domains"/>
    <property type="match status" value="1"/>
</dbReference>
<dbReference type="Gene3D" id="1.10.260.40">
    <property type="entry name" value="lambda repressor-like DNA-binding domains"/>
    <property type="match status" value="1"/>
</dbReference>
<dbReference type="InterPro" id="IPR001387">
    <property type="entry name" value="Cro/C1-type_HTH"/>
</dbReference>
<evidence type="ECO:0000313" key="5">
    <source>
        <dbReference type="EMBL" id="OGI59887.1"/>
    </source>
</evidence>
<evidence type="ECO:0000256" key="3">
    <source>
        <dbReference type="ARBA" id="ARBA00023163"/>
    </source>
</evidence>
<proteinExistence type="predicted"/>
<evidence type="ECO:0000256" key="2">
    <source>
        <dbReference type="ARBA" id="ARBA00023125"/>
    </source>
</evidence>
<protein>
    <submittedName>
        <fullName evidence="5">Transcriptional regulator</fullName>
    </submittedName>
</protein>
<dbReference type="GO" id="GO:0003677">
    <property type="term" value="F:DNA binding"/>
    <property type="evidence" value="ECO:0007669"/>
    <property type="project" value="UniProtKB-KW"/>
</dbReference>
<feature type="domain" description="HTH cro/C1-type" evidence="4">
    <location>
        <begin position="13"/>
        <end position="67"/>
    </location>
</feature>
<evidence type="ECO:0000256" key="1">
    <source>
        <dbReference type="ARBA" id="ARBA00023015"/>
    </source>
</evidence>
<dbReference type="InterPro" id="IPR010982">
    <property type="entry name" value="Lambda_DNA-bd_dom_sf"/>
</dbReference>
<dbReference type="AlphaFoldDB" id="A0A1F6UR74"/>
<dbReference type="PROSITE" id="PS50943">
    <property type="entry name" value="HTH_CROC1"/>
    <property type="match status" value="1"/>
</dbReference>
<comment type="caution">
    <text evidence="5">The sequence shown here is derived from an EMBL/GenBank/DDBJ whole genome shotgun (WGS) entry which is preliminary data.</text>
</comment>
<dbReference type="GO" id="GO:0003700">
    <property type="term" value="F:DNA-binding transcription factor activity"/>
    <property type="evidence" value="ECO:0007669"/>
    <property type="project" value="TreeGrafter"/>
</dbReference>